<protein>
    <submittedName>
        <fullName evidence="2">Type II toxin-antitoxin system RelE/ParE family toxin</fullName>
    </submittedName>
</protein>
<reference evidence="3" key="1">
    <citation type="journal article" date="2019" name="Int. J. Syst. Evol. Microbiol.">
        <title>The Global Catalogue of Microorganisms (GCM) 10K type strain sequencing project: providing services to taxonomists for standard genome sequencing and annotation.</title>
        <authorList>
            <consortium name="The Broad Institute Genomics Platform"/>
            <consortium name="The Broad Institute Genome Sequencing Center for Infectious Disease"/>
            <person name="Wu L."/>
            <person name="Ma J."/>
        </authorList>
    </citation>
    <scope>NUCLEOTIDE SEQUENCE [LARGE SCALE GENOMIC DNA]</scope>
    <source>
        <strain evidence="3">JCM 12125</strain>
    </source>
</reference>
<accession>A0ABW0FN17</accession>
<organism evidence="2 3">
    <name type="scientific">Brevundimonas staleyi</name>
    <dbReference type="NCBI Taxonomy" id="74326"/>
    <lineage>
        <taxon>Bacteria</taxon>
        <taxon>Pseudomonadati</taxon>
        <taxon>Pseudomonadota</taxon>
        <taxon>Alphaproteobacteria</taxon>
        <taxon>Caulobacterales</taxon>
        <taxon>Caulobacteraceae</taxon>
        <taxon>Brevundimonas</taxon>
    </lineage>
</organism>
<proteinExistence type="predicted"/>
<comment type="caution">
    <text evidence="2">The sequence shown here is derived from an EMBL/GenBank/DDBJ whole genome shotgun (WGS) entry which is preliminary data.</text>
</comment>
<evidence type="ECO:0000256" key="1">
    <source>
        <dbReference type="ARBA" id="ARBA00022649"/>
    </source>
</evidence>
<evidence type="ECO:0000313" key="3">
    <source>
        <dbReference type="Proteomes" id="UP001596152"/>
    </source>
</evidence>
<dbReference type="RefSeq" id="WP_374038718.1">
    <property type="nucleotide sequence ID" value="NZ_CP169082.1"/>
</dbReference>
<dbReference type="EMBL" id="JBHSLF010000004">
    <property type="protein sequence ID" value="MFC5342801.1"/>
    <property type="molecule type" value="Genomic_DNA"/>
</dbReference>
<dbReference type="InterPro" id="IPR007712">
    <property type="entry name" value="RelE/ParE_toxin"/>
</dbReference>
<keyword evidence="1" id="KW-1277">Toxin-antitoxin system</keyword>
<dbReference type="Gene3D" id="3.30.2310.20">
    <property type="entry name" value="RelE-like"/>
    <property type="match status" value="1"/>
</dbReference>
<sequence>MRRILLDITARFDTVAVVNTSFTSFGRLAADRYGVLINQAYRDLAMDPERVGAKPFENGIYLYHLRNSRKGTPPPDRVARPRHLIAYRFDDEMIQIIRLLHDRMDVAAHVQGVRNR</sequence>
<gene>
    <name evidence="2" type="ORF">ACFPIE_02675</name>
</gene>
<dbReference type="Proteomes" id="UP001596152">
    <property type="component" value="Unassembled WGS sequence"/>
</dbReference>
<dbReference type="Pfam" id="PF05016">
    <property type="entry name" value="ParE_toxin"/>
    <property type="match status" value="1"/>
</dbReference>
<evidence type="ECO:0000313" key="2">
    <source>
        <dbReference type="EMBL" id="MFC5342801.1"/>
    </source>
</evidence>
<keyword evidence="3" id="KW-1185">Reference proteome</keyword>
<name>A0ABW0FN17_9CAUL</name>
<dbReference type="InterPro" id="IPR035093">
    <property type="entry name" value="RelE/ParE_toxin_dom_sf"/>
</dbReference>